<dbReference type="Gene3D" id="1.10.340.30">
    <property type="entry name" value="Hypothetical protein, domain 2"/>
    <property type="match status" value="1"/>
</dbReference>
<dbReference type="GO" id="GO:0003677">
    <property type="term" value="F:DNA binding"/>
    <property type="evidence" value="ECO:0007669"/>
    <property type="project" value="UniProtKB-UniRule"/>
</dbReference>
<dbReference type="FunFam" id="1.10.1670.10:FF:000001">
    <property type="entry name" value="Endonuclease III"/>
    <property type="match status" value="1"/>
</dbReference>
<gene>
    <name evidence="12 14" type="primary">nth</name>
    <name evidence="14" type="ORF">ENV67_01165</name>
</gene>
<feature type="domain" description="HhH-GPD" evidence="13">
    <location>
        <begin position="43"/>
        <end position="190"/>
    </location>
</feature>
<dbReference type="GO" id="GO:0140078">
    <property type="term" value="F:class I DNA-(apurinic or apyrimidinic site) endonuclease activity"/>
    <property type="evidence" value="ECO:0007669"/>
    <property type="project" value="UniProtKB-EC"/>
</dbReference>
<keyword evidence="7 12" id="KW-0411">Iron-sulfur</keyword>
<feature type="binding site" evidence="12">
    <location>
        <position position="199"/>
    </location>
    <ligand>
        <name>[4Fe-4S] cluster</name>
        <dbReference type="ChEBI" id="CHEBI:49883"/>
    </ligand>
</feature>
<evidence type="ECO:0000313" key="14">
    <source>
        <dbReference type="EMBL" id="HGW91136.1"/>
    </source>
</evidence>
<dbReference type="Pfam" id="PF00633">
    <property type="entry name" value="HHH"/>
    <property type="match status" value="1"/>
</dbReference>
<dbReference type="FunFam" id="1.10.340.30:FF:000001">
    <property type="entry name" value="Endonuclease III"/>
    <property type="match status" value="1"/>
</dbReference>
<dbReference type="InterPro" id="IPR003265">
    <property type="entry name" value="HhH-GPD_domain"/>
</dbReference>
<evidence type="ECO:0000256" key="10">
    <source>
        <dbReference type="ARBA" id="ARBA00023239"/>
    </source>
</evidence>
<keyword evidence="4 12" id="KW-0227">DNA damage</keyword>
<feature type="binding site" evidence="12">
    <location>
        <position position="208"/>
    </location>
    <ligand>
        <name>[4Fe-4S] cluster</name>
        <dbReference type="ChEBI" id="CHEBI:49883"/>
    </ligand>
</feature>
<dbReference type="CDD" id="cd00056">
    <property type="entry name" value="ENDO3c"/>
    <property type="match status" value="1"/>
</dbReference>
<evidence type="ECO:0000256" key="8">
    <source>
        <dbReference type="ARBA" id="ARBA00023125"/>
    </source>
</evidence>
<comment type="similarity">
    <text evidence="1 12">Belongs to the Nth/MutY family.</text>
</comment>
<keyword evidence="6 12" id="KW-0408">Iron</keyword>
<dbReference type="GO" id="GO:0000703">
    <property type="term" value="F:oxidized pyrimidine nucleobase lesion DNA N-glycosylase activity"/>
    <property type="evidence" value="ECO:0007669"/>
    <property type="project" value="TreeGrafter"/>
</dbReference>
<evidence type="ECO:0000256" key="3">
    <source>
        <dbReference type="ARBA" id="ARBA00022723"/>
    </source>
</evidence>
<dbReference type="PANTHER" id="PTHR43286">
    <property type="entry name" value="ENDONUCLEASE III-LIKE PROTEIN 1"/>
    <property type="match status" value="1"/>
</dbReference>
<evidence type="ECO:0000256" key="5">
    <source>
        <dbReference type="ARBA" id="ARBA00022801"/>
    </source>
</evidence>
<dbReference type="Gene3D" id="1.10.1670.10">
    <property type="entry name" value="Helix-hairpin-Helix base-excision DNA repair enzymes (C-terminal)"/>
    <property type="match status" value="1"/>
</dbReference>
<dbReference type="SUPFAM" id="SSF48150">
    <property type="entry name" value="DNA-glycosylase"/>
    <property type="match status" value="1"/>
</dbReference>
<keyword evidence="11 12" id="KW-0326">Glycosidase</keyword>
<dbReference type="HAMAP" id="MF_00942">
    <property type="entry name" value="Nth"/>
    <property type="match status" value="1"/>
</dbReference>
<keyword evidence="14" id="KW-0255">Endonuclease</keyword>
<dbReference type="InterPro" id="IPR004035">
    <property type="entry name" value="Endouclease-III_FeS-bd_BS"/>
</dbReference>
<proteinExistence type="inferred from homology"/>
<dbReference type="NCBIfam" id="TIGR01083">
    <property type="entry name" value="nth"/>
    <property type="match status" value="1"/>
</dbReference>
<dbReference type="PANTHER" id="PTHR43286:SF1">
    <property type="entry name" value="ENDONUCLEASE III-LIKE PROTEIN 1"/>
    <property type="match status" value="1"/>
</dbReference>
<dbReference type="InterPro" id="IPR011257">
    <property type="entry name" value="DNA_glycosylase"/>
</dbReference>
<evidence type="ECO:0000259" key="13">
    <source>
        <dbReference type="SMART" id="SM00478"/>
    </source>
</evidence>
<keyword evidence="8 12" id="KW-0238">DNA-binding</keyword>
<evidence type="ECO:0000256" key="9">
    <source>
        <dbReference type="ARBA" id="ARBA00023204"/>
    </source>
</evidence>
<name>A0A7C4U6B8_UNCW3</name>
<sequence length="212" mass="24706">MEIEIDKILKILKEEVKKFNKPVVTKFSIDYNDPFIILISTVLSQRTKDSITEIASSRLFEKAKNPFDMLKLKEEEIERLIYPVGFYRTKAKRIKEICKTIIENYNGKVPDTIDELLKIKGVGRKTANLVITLGFNKPGICVDTHVHRISNRIGFVKTKTPFETEMELRKKLPKKWWKIYNDLLVQWGQNVCKPVKPLCNDCAISKYCKKII</sequence>
<keyword evidence="3 12" id="KW-0479">Metal-binding</keyword>
<feature type="binding site" evidence="12">
    <location>
        <position position="202"/>
    </location>
    <ligand>
        <name>[4Fe-4S] cluster</name>
        <dbReference type="ChEBI" id="CHEBI:49883"/>
    </ligand>
</feature>
<evidence type="ECO:0000256" key="7">
    <source>
        <dbReference type="ARBA" id="ARBA00023014"/>
    </source>
</evidence>
<dbReference type="InterPro" id="IPR005759">
    <property type="entry name" value="Nth"/>
</dbReference>
<comment type="cofactor">
    <cofactor evidence="12">
        <name>[4Fe-4S] cluster</name>
        <dbReference type="ChEBI" id="CHEBI:49883"/>
    </cofactor>
    <text evidence="12">Binds 1 [4Fe-4S] cluster.</text>
</comment>
<keyword evidence="14" id="KW-0540">Nuclease</keyword>
<keyword evidence="5 12" id="KW-0378">Hydrolase</keyword>
<dbReference type="PROSITE" id="PS00764">
    <property type="entry name" value="ENDONUCLEASE_III_1"/>
    <property type="match status" value="1"/>
</dbReference>
<dbReference type="EMBL" id="DTHG01000014">
    <property type="protein sequence ID" value="HGW91136.1"/>
    <property type="molecule type" value="Genomic_DNA"/>
</dbReference>
<dbReference type="InterPro" id="IPR000445">
    <property type="entry name" value="HhH_motif"/>
</dbReference>
<accession>A0A7C4U6B8</accession>
<feature type="binding site" evidence="12">
    <location>
        <position position="192"/>
    </location>
    <ligand>
        <name>[4Fe-4S] cluster</name>
        <dbReference type="ChEBI" id="CHEBI:49883"/>
    </ligand>
</feature>
<evidence type="ECO:0000256" key="12">
    <source>
        <dbReference type="HAMAP-Rule" id="MF_00942"/>
    </source>
</evidence>
<organism evidence="14">
    <name type="scientific">candidate division WOR-3 bacterium</name>
    <dbReference type="NCBI Taxonomy" id="2052148"/>
    <lineage>
        <taxon>Bacteria</taxon>
        <taxon>Bacteria division WOR-3</taxon>
    </lineage>
</organism>
<evidence type="ECO:0000256" key="6">
    <source>
        <dbReference type="ARBA" id="ARBA00023004"/>
    </source>
</evidence>
<evidence type="ECO:0000256" key="11">
    <source>
        <dbReference type="ARBA" id="ARBA00023295"/>
    </source>
</evidence>
<dbReference type="GO" id="GO:0051539">
    <property type="term" value="F:4 iron, 4 sulfur cluster binding"/>
    <property type="evidence" value="ECO:0007669"/>
    <property type="project" value="UniProtKB-UniRule"/>
</dbReference>
<reference evidence="14" key="1">
    <citation type="journal article" date="2020" name="mSystems">
        <title>Genome- and Community-Level Interaction Insights into Carbon Utilization and Element Cycling Functions of Hydrothermarchaeota in Hydrothermal Sediment.</title>
        <authorList>
            <person name="Zhou Z."/>
            <person name="Liu Y."/>
            <person name="Xu W."/>
            <person name="Pan J."/>
            <person name="Luo Z.H."/>
            <person name="Li M."/>
        </authorList>
    </citation>
    <scope>NUCLEOTIDE SEQUENCE [LARGE SCALE GENOMIC DNA]</scope>
    <source>
        <strain evidence="14">SpSt-780</strain>
    </source>
</reference>
<evidence type="ECO:0000256" key="4">
    <source>
        <dbReference type="ARBA" id="ARBA00022763"/>
    </source>
</evidence>
<dbReference type="GO" id="GO:0046872">
    <property type="term" value="F:metal ion binding"/>
    <property type="evidence" value="ECO:0007669"/>
    <property type="project" value="UniProtKB-KW"/>
</dbReference>
<dbReference type="InterPro" id="IPR023170">
    <property type="entry name" value="HhH_base_excis_C"/>
</dbReference>
<dbReference type="Pfam" id="PF00730">
    <property type="entry name" value="HhH-GPD"/>
    <property type="match status" value="1"/>
</dbReference>
<keyword evidence="9 12" id="KW-0234">DNA repair</keyword>
<dbReference type="GO" id="GO:0006285">
    <property type="term" value="P:base-excision repair, AP site formation"/>
    <property type="evidence" value="ECO:0007669"/>
    <property type="project" value="TreeGrafter"/>
</dbReference>
<evidence type="ECO:0000256" key="1">
    <source>
        <dbReference type="ARBA" id="ARBA00008343"/>
    </source>
</evidence>
<dbReference type="EC" id="4.2.99.18" evidence="12"/>
<dbReference type="SMART" id="SM00478">
    <property type="entry name" value="ENDO3c"/>
    <property type="match status" value="1"/>
</dbReference>
<comment type="function">
    <text evidence="12">DNA repair enzyme that has both DNA N-glycosylase activity and AP-lyase activity. The DNA N-glycosylase activity releases various damaged pyrimidines from DNA by cleaving the N-glycosidic bond, leaving an AP (apurinic/apyrimidinic) site. The AP-lyase activity cleaves the phosphodiester bond 3' to the AP site by a beta-elimination, leaving a 3'-terminal unsaturated sugar and a product with a terminal 5'-phosphate.</text>
</comment>
<evidence type="ECO:0000256" key="2">
    <source>
        <dbReference type="ARBA" id="ARBA00022485"/>
    </source>
</evidence>
<dbReference type="AlphaFoldDB" id="A0A7C4U6B8"/>
<protein>
    <recommendedName>
        <fullName evidence="12">Endonuclease III</fullName>
        <ecNumber evidence="12">4.2.99.18</ecNumber>
    </recommendedName>
    <alternativeName>
        <fullName evidence="12">DNA-(apurinic or apyrimidinic site) lyase</fullName>
    </alternativeName>
</protein>
<dbReference type="GO" id="GO:0006289">
    <property type="term" value="P:nucleotide-excision repair"/>
    <property type="evidence" value="ECO:0007669"/>
    <property type="project" value="TreeGrafter"/>
</dbReference>
<comment type="caution">
    <text evidence="14">The sequence shown here is derived from an EMBL/GenBank/DDBJ whole genome shotgun (WGS) entry which is preliminary data.</text>
</comment>
<keyword evidence="10 12" id="KW-0456">Lyase</keyword>
<comment type="catalytic activity">
    <reaction evidence="12">
        <text>2'-deoxyribonucleotide-(2'-deoxyribose 5'-phosphate)-2'-deoxyribonucleotide-DNA = a 3'-end 2'-deoxyribonucleotide-(2,3-dehydro-2,3-deoxyribose 5'-phosphate)-DNA + a 5'-end 5'-phospho-2'-deoxyribonucleoside-DNA + H(+)</text>
        <dbReference type="Rhea" id="RHEA:66592"/>
        <dbReference type="Rhea" id="RHEA-COMP:13180"/>
        <dbReference type="Rhea" id="RHEA-COMP:16897"/>
        <dbReference type="Rhea" id="RHEA-COMP:17067"/>
        <dbReference type="ChEBI" id="CHEBI:15378"/>
        <dbReference type="ChEBI" id="CHEBI:136412"/>
        <dbReference type="ChEBI" id="CHEBI:157695"/>
        <dbReference type="ChEBI" id="CHEBI:167181"/>
        <dbReference type="EC" id="4.2.99.18"/>
    </reaction>
</comment>
<keyword evidence="2 12" id="KW-0004">4Fe-4S</keyword>
<dbReference type="PIRSF" id="PIRSF001435">
    <property type="entry name" value="Nth"/>
    <property type="match status" value="1"/>
</dbReference>